<dbReference type="Gene3D" id="2.20.110.10">
    <property type="entry name" value="Histone H3 K4-specific methyltransferase SET7/9 N-terminal domain"/>
    <property type="match status" value="1"/>
</dbReference>
<accession>A0A0C5WCM6</accession>
<gene>
    <name evidence="2" type="ORF">AW14_03595</name>
</gene>
<dbReference type="InterPro" id="IPR003409">
    <property type="entry name" value="MORN"/>
</dbReference>
<dbReference type="OrthoDB" id="1452958at2"/>
<dbReference type="Proteomes" id="UP000032229">
    <property type="component" value="Chromosome"/>
</dbReference>
<dbReference type="AlphaFoldDB" id="A0A0C5WCM6"/>
<proteinExistence type="predicted"/>
<keyword evidence="3" id="KW-1185">Reference proteome</keyword>
<dbReference type="PANTHER" id="PTHR23084">
    <property type="entry name" value="PHOSPHATIDYLINOSITOL-4-PHOSPHATE 5-KINASE RELATED"/>
    <property type="match status" value="1"/>
</dbReference>
<protein>
    <recommendedName>
        <fullName evidence="4">MORN repeat protein</fullName>
    </recommendedName>
</protein>
<evidence type="ECO:0000313" key="3">
    <source>
        <dbReference type="Proteomes" id="UP000032229"/>
    </source>
</evidence>
<dbReference type="HOGENOM" id="CLU_032017_4_1_10"/>
<evidence type="ECO:0000256" key="1">
    <source>
        <dbReference type="ARBA" id="ARBA00022737"/>
    </source>
</evidence>
<keyword evidence="1" id="KW-0677">Repeat</keyword>
<dbReference type="RefSeq" id="WP_044637554.1">
    <property type="nucleotide sequence ID" value="NZ_CP007202.1"/>
</dbReference>
<dbReference type="EMBL" id="CP007202">
    <property type="protein sequence ID" value="AJR04763.1"/>
    <property type="molecule type" value="Genomic_DNA"/>
</dbReference>
<dbReference type="STRING" id="1454006.AW14_03595"/>
<reference evidence="2 3" key="1">
    <citation type="submission" date="2014-02" db="EMBL/GenBank/DDBJ databases">
        <authorList>
            <person name="Young C.-C."/>
            <person name="Hameed A."/>
            <person name="Huang H.-C."/>
            <person name="Shahina M."/>
        </authorList>
    </citation>
    <scope>NUCLEOTIDE SEQUENCE [LARGE SCALE GENOMIC DNA]</scope>
    <source>
        <strain evidence="2 3">CC-SAMT-1</strain>
    </source>
</reference>
<dbReference type="KEGG" id="sze:AW14_03595"/>
<evidence type="ECO:0008006" key="4">
    <source>
        <dbReference type="Google" id="ProtNLM"/>
    </source>
</evidence>
<dbReference type="Pfam" id="PF02493">
    <property type="entry name" value="MORN"/>
    <property type="match status" value="6"/>
</dbReference>
<dbReference type="SUPFAM" id="SSF82185">
    <property type="entry name" value="Histone H3 K4-specific methyltransferase SET7/9 N-terminal domain"/>
    <property type="match status" value="2"/>
</dbReference>
<name>A0A0C5WCM6_9FLAO</name>
<dbReference type="PANTHER" id="PTHR23084:SF263">
    <property type="entry name" value="MORN REPEAT-CONTAINING PROTEIN 1"/>
    <property type="match status" value="1"/>
</dbReference>
<evidence type="ECO:0000313" key="2">
    <source>
        <dbReference type="EMBL" id="AJR04763.1"/>
    </source>
</evidence>
<sequence>MKTFVKICVFLFVFIGHTQVPIGKTQTIKKPAALKCVSGNCVDGWGKWEFENGYYDGFWENSKRHGYGLYKWNEFGTYVGFWKDDKIEGYGSYEDTNGKIFAGMYVNGKLNGFGEEIDKSNNHKAGIYKDHVLITPYDYELKDVKLGCVTGNCIDGYGSYVWENGDFFAGFFKNSTPFLGTYQFANLDYYTGMFNEKGQFHGQGRFFYSDDVDAYYGGEFYNGNFEGKGFYDDYKDKPKIGIWKEGKLIKPL</sequence>
<dbReference type="SMART" id="SM00698">
    <property type="entry name" value="MORN"/>
    <property type="match status" value="3"/>
</dbReference>
<organism evidence="2 3">
    <name type="scientific">Siansivirga zeaxanthinifaciens CC-SAMT-1</name>
    <dbReference type="NCBI Taxonomy" id="1454006"/>
    <lineage>
        <taxon>Bacteria</taxon>
        <taxon>Pseudomonadati</taxon>
        <taxon>Bacteroidota</taxon>
        <taxon>Flavobacteriia</taxon>
        <taxon>Flavobacteriales</taxon>
        <taxon>Flavobacteriaceae</taxon>
        <taxon>Siansivirga</taxon>
    </lineage>
</organism>